<dbReference type="EMBL" id="JBDJNQ010000004">
    <property type="protein sequence ID" value="MEN5377817.1"/>
    <property type="molecule type" value="Genomic_DNA"/>
</dbReference>
<keyword evidence="2" id="KW-1185">Reference proteome</keyword>
<accession>A0ABV0BTG5</accession>
<evidence type="ECO:0000313" key="2">
    <source>
        <dbReference type="Proteomes" id="UP001409291"/>
    </source>
</evidence>
<evidence type="ECO:0000313" key="1">
    <source>
        <dbReference type="EMBL" id="MEN5377817.1"/>
    </source>
</evidence>
<protein>
    <submittedName>
        <fullName evidence="1">Uncharacterized protein</fullName>
    </submittedName>
</protein>
<gene>
    <name evidence="1" type="ORF">ABE541_11125</name>
</gene>
<comment type="caution">
    <text evidence="1">The sequence shown here is derived from an EMBL/GenBank/DDBJ whole genome shotgun (WGS) entry which is preliminary data.</text>
</comment>
<sequence>MKRITIIICSLLLILISFLWVTYTVRKNRIEKQYVSQSSTGILSIAVDDLVLDNVSQLLSFDTRSTGIEGGEDLIKKIVWNSGISIPARLFLFSTDTQKNQFCGILAVSNYDDCFSFFANQYPKAINFVDKKQGIVSVNIAKHIKVLFDHNHLVYSIGLDPNSDFSELHALLKNQDAWVQIGSFKGFEHALTKKHIGYALKDRSLMAEATVTKHKTDITGQWLLSESIEQNLQVRKIDTANQIVTLWSLLSLNDLPLLSQIMSKYTGFNQEQLKKNYANYLDLEIKTDSVIQKDTSIAYAYDDDFNAIEEMKVTEIAVPYIVHTWKYNEPLAASLPGKMFYQFHKAHIDSYLLNTTSERSPDRIQNERTQHPFYFFIDFNAWPEKWTIYPFSKLKQSKVSATMTTTLMDKNKLAIKGEITY</sequence>
<dbReference type="RefSeq" id="WP_346581259.1">
    <property type="nucleotide sequence ID" value="NZ_JBDJLH010000002.1"/>
</dbReference>
<dbReference type="Proteomes" id="UP001409291">
    <property type="component" value="Unassembled WGS sequence"/>
</dbReference>
<name>A0ABV0BTG5_9SPHI</name>
<organism evidence="1 2">
    <name type="scientific">Sphingobacterium kitahiroshimense</name>
    <dbReference type="NCBI Taxonomy" id="470446"/>
    <lineage>
        <taxon>Bacteria</taxon>
        <taxon>Pseudomonadati</taxon>
        <taxon>Bacteroidota</taxon>
        <taxon>Sphingobacteriia</taxon>
        <taxon>Sphingobacteriales</taxon>
        <taxon>Sphingobacteriaceae</taxon>
        <taxon>Sphingobacterium</taxon>
    </lineage>
</organism>
<reference evidence="1 2" key="1">
    <citation type="submission" date="2024-04" db="EMBL/GenBank/DDBJ databases">
        <title>WGS of bacteria from Torrens River.</title>
        <authorList>
            <person name="Wyrsch E.R."/>
            <person name="Drigo B."/>
        </authorList>
    </citation>
    <scope>NUCLEOTIDE SEQUENCE [LARGE SCALE GENOMIC DNA]</scope>
    <source>
        <strain evidence="1 2">TWI391</strain>
    </source>
</reference>
<proteinExistence type="predicted"/>